<evidence type="ECO:0000256" key="1">
    <source>
        <dbReference type="ARBA" id="ARBA00022723"/>
    </source>
</evidence>
<protein>
    <recommendedName>
        <fullName evidence="5">C2H2-type domain-containing protein</fullName>
    </recommendedName>
</protein>
<dbReference type="SUPFAM" id="SSF57667">
    <property type="entry name" value="beta-beta-alpha zinc fingers"/>
    <property type="match status" value="1"/>
</dbReference>
<proteinExistence type="predicted"/>
<accession>A0A7R9LSJ5</accession>
<sequence>MTEIHTTEAKLTCDWPGCDSAFSSHNKLRIHKMKHTGEKPYKCSQCEWRFRQKNHLKTHLLKHSGEKPFSCQHCDRRFEFRAKSALIDD</sequence>
<dbReference type="GO" id="GO:0008270">
    <property type="term" value="F:zinc ion binding"/>
    <property type="evidence" value="ECO:0007669"/>
    <property type="project" value="UniProtKB-KW"/>
</dbReference>
<evidence type="ECO:0000256" key="2">
    <source>
        <dbReference type="ARBA" id="ARBA00022771"/>
    </source>
</evidence>
<evidence type="ECO:0000313" key="6">
    <source>
        <dbReference type="EMBL" id="CAD7645963.1"/>
    </source>
</evidence>
<dbReference type="Pfam" id="PF00096">
    <property type="entry name" value="zf-C2H2"/>
    <property type="match status" value="1"/>
</dbReference>
<dbReference type="GO" id="GO:0000981">
    <property type="term" value="F:DNA-binding transcription factor activity, RNA polymerase II-specific"/>
    <property type="evidence" value="ECO:0007669"/>
    <property type="project" value="TreeGrafter"/>
</dbReference>
<dbReference type="AlphaFoldDB" id="A0A7R9LSJ5"/>
<evidence type="ECO:0000259" key="5">
    <source>
        <dbReference type="PROSITE" id="PS50157"/>
    </source>
</evidence>
<keyword evidence="7" id="KW-1185">Reference proteome</keyword>
<keyword evidence="3" id="KW-0862">Zinc</keyword>
<evidence type="ECO:0000256" key="4">
    <source>
        <dbReference type="PROSITE-ProRule" id="PRU00042"/>
    </source>
</evidence>
<dbReference type="PROSITE" id="PS00028">
    <property type="entry name" value="ZINC_FINGER_C2H2_1"/>
    <property type="match status" value="2"/>
</dbReference>
<dbReference type="EMBL" id="CAJPIZ010035595">
    <property type="protein sequence ID" value="CAG2120807.1"/>
    <property type="molecule type" value="Genomic_DNA"/>
</dbReference>
<evidence type="ECO:0000256" key="3">
    <source>
        <dbReference type="ARBA" id="ARBA00022833"/>
    </source>
</evidence>
<dbReference type="PANTHER" id="PTHR23235:SF120">
    <property type="entry name" value="KRUPPEL-LIKE FACTOR 15"/>
    <property type="match status" value="1"/>
</dbReference>
<dbReference type="InterPro" id="IPR013087">
    <property type="entry name" value="Znf_C2H2_type"/>
</dbReference>
<reference evidence="6" key="1">
    <citation type="submission" date="2020-11" db="EMBL/GenBank/DDBJ databases">
        <authorList>
            <person name="Tran Van P."/>
        </authorList>
    </citation>
    <scope>NUCLEOTIDE SEQUENCE</scope>
</reference>
<dbReference type="GO" id="GO:0000978">
    <property type="term" value="F:RNA polymerase II cis-regulatory region sequence-specific DNA binding"/>
    <property type="evidence" value="ECO:0007669"/>
    <property type="project" value="TreeGrafter"/>
</dbReference>
<keyword evidence="2 4" id="KW-0863">Zinc-finger</keyword>
<dbReference type="Gene3D" id="3.30.160.60">
    <property type="entry name" value="Classic Zinc Finger"/>
    <property type="match status" value="3"/>
</dbReference>
<dbReference type="InterPro" id="IPR036236">
    <property type="entry name" value="Znf_C2H2_sf"/>
</dbReference>
<gene>
    <name evidence="6" type="ORF">OSB1V03_LOCUS20753</name>
</gene>
<feature type="domain" description="C2H2-type" evidence="5">
    <location>
        <begin position="11"/>
        <end position="40"/>
    </location>
</feature>
<dbReference type="PROSITE" id="PS50157">
    <property type="entry name" value="ZINC_FINGER_C2H2_2"/>
    <property type="match status" value="2"/>
</dbReference>
<feature type="domain" description="C2H2-type" evidence="5">
    <location>
        <begin position="41"/>
        <end position="68"/>
    </location>
</feature>
<dbReference type="SMART" id="SM00355">
    <property type="entry name" value="ZnF_C2H2"/>
    <property type="match status" value="2"/>
</dbReference>
<keyword evidence="1" id="KW-0479">Metal-binding</keyword>
<organism evidence="6">
    <name type="scientific">Medioppia subpectinata</name>
    <dbReference type="NCBI Taxonomy" id="1979941"/>
    <lineage>
        <taxon>Eukaryota</taxon>
        <taxon>Metazoa</taxon>
        <taxon>Ecdysozoa</taxon>
        <taxon>Arthropoda</taxon>
        <taxon>Chelicerata</taxon>
        <taxon>Arachnida</taxon>
        <taxon>Acari</taxon>
        <taxon>Acariformes</taxon>
        <taxon>Sarcoptiformes</taxon>
        <taxon>Oribatida</taxon>
        <taxon>Brachypylina</taxon>
        <taxon>Oppioidea</taxon>
        <taxon>Oppiidae</taxon>
        <taxon>Medioppia</taxon>
    </lineage>
</organism>
<dbReference type="EMBL" id="OC890170">
    <property type="protein sequence ID" value="CAD7645963.1"/>
    <property type="molecule type" value="Genomic_DNA"/>
</dbReference>
<dbReference type="PANTHER" id="PTHR23235">
    <property type="entry name" value="KRUEPPEL-LIKE TRANSCRIPTION FACTOR"/>
    <property type="match status" value="1"/>
</dbReference>
<evidence type="ECO:0000313" key="7">
    <source>
        <dbReference type="Proteomes" id="UP000759131"/>
    </source>
</evidence>
<dbReference type="Proteomes" id="UP000759131">
    <property type="component" value="Unassembled WGS sequence"/>
</dbReference>
<dbReference type="FunFam" id="3.30.160.60:FF:000007">
    <property type="entry name" value="Basic krueppel-like factor 3"/>
    <property type="match status" value="1"/>
</dbReference>
<name>A0A7R9LSJ5_9ACAR</name>
<dbReference type="OrthoDB" id="6436585at2759"/>